<proteinExistence type="inferred from homology"/>
<dbReference type="Pfam" id="PF00106">
    <property type="entry name" value="adh_short"/>
    <property type="match status" value="1"/>
</dbReference>
<evidence type="ECO:0000256" key="2">
    <source>
        <dbReference type="RuleBase" id="RU000363"/>
    </source>
</evidence>
<protein>
    <submittedName>
        <fullName evidence="3">SDR family oxidoreductase</fullName>
    </submittedName>
</protein>
<keyword evidence="1" id="KW-0560">Oxidoreductase</keyword>
<organism evidence="3 4">
    <name type="scientific">Ravibacter arvi</name>
    <dbReference type="NCBI Taxonomy" id="2051041"/>
    <lineage>
        <taxon>Bacteria</taxon>
        <taxon>Pseudomonadati</taxon>
        <taxon>Bacteroidota</taxon>
        <taxon>Cytophagia</taxon>
        <taxon>Cytophagales</taxon>
        <taxon>Spirosomataceae</taxon>
        <taxon>Ravibacter</taxon>
    </lineage>
</organism>
<dbReference type="SUPFAM" id="SSF51735">
    <property type="entry name" value="NAD(P)-binding Rossmann-fold domains"/>
    <property type="match status" value="1"/>
</dbReference>
<dbReference type="EMBL" id="BAABEY010000020">
    <property type="protein sequence ID" value="GAA4439096.1"/>
    <property type="molecule type" value="Genomic_DNA"/>
</dbReference>
<name>A0ABP8LYV5_9BACT</name>
<accession>A0ABP8LYV5</accession>
<dbReference type="Proteomes" id="UP001501508">
    <property type="component" value="Unassembled WGS sequence"/>
</dbReference>
<comment type="caution">
    <text evidence="3">The sequence shown here is derived from an EMBL/GenBank/DDBJ whole genome shotgun (WGS) entry which is preliminary data.</text>
</comment>
<dbReference type="InterPro" id="IPR036291">
    <property type="entry name" value="NAD(P)-bd_dom_sf"/>
</dbReference>
<dbReference type="RefSeq" id="WP_345028614.1">
    <property type="nucleotide sequence ID" value="NZ_BAABEY010000020.1"/>
</dbReference>
<dbReference type="PRINTS" id="PR00080">
    <property type="entry name" value="SDRFAMILY"/>
</dbReference>
<dbReference type="PANTHER" id="PTHR43157:SF66">
    <property type="entry name" value="WW DOMAIN-CONTAINING OXIDOREDUCTASE-LIKE PROTEIN"/>
    <property type="match status" value="1"/>
</dbReference>
<sequence length="278" mass="30540">MKTKIAVITGPTSGIGKVTTLALAQLGFRLVLVARNEDKAKALLGEIGNPSDAVFLKTDLSDLQSVKETVKMIRQHCNQIDLLVNNAGLIVDEKVFSVNGIELTFASNHLGHFLLTTELIDLLRVSEDARIVHVSSEAHRFARFKAEELVNPPRYLHFIVYANSKLANVLFSNELAERYRGDGITSNALHPGTISSGFGGASRGLVKWFVNLGKPFFKNVEQGALTSLYLATSADVRGKTGGYYENQKLVSASRAAQNKENALKLWELSESLVRHYRA</sequence>
<dbReference type="PANTHER" id="PTHR43157">
    <property type="entry name" value="PHOSPHATIDYLINOSITOL-GLYCAN BIOSYNTHESIS CLASS F PROTEIN-RELATED"/>
    <property type="match status" value="1"/>
</dbReference>
<evidence type="ECO:0000313" key="4">
    <source>
        <dbReference type="Proteomes" id="UP001501508"/>
    </source>
</evidence>
<dbReference type="Gene3D" id="3.40.50.720">
    <property type="entry name" value="NAD(P)-binding Rossmann-like Domain"/>
    <property type="match status" value="1"/>
</dbReference>
<dbReference type="PRINTS" id="PR00081">
    <property type="entry name" value="GDHRDH"/>
</dbReference>
<gene>
    <name evidence="3" type="ORF">GCM10023091_20790</name>
</gene>
<evidence type="ECO:0000256" key="1">
    <source>
        <dbReference type="ARBA" id="ARBA00023002"/>
    </source>
</evidence>
<reference evidence="4" key="1">
    <citation type="journal article" date="2019" name="Int. J. Syst. Evol. Microbiol.">
        <title>The Global Catalogue of Microorganisms (GCM) 10K type strain sequencing project: providing services to taxonomists for standard genome sequencing and annotation.</title>
        <authorList>
            <consortium name="The Broad Institute Genomics Platform"/>
            <consortium name="The Broad Institute Genome Sequencing Center for Infectious Disease"/>
            <person name="Wu L."/>
            <person name="Ma J."/>
        </authorList>
    </citation>
    <scope>NUCLEOTIDE SEQUENCE [LARGE SCALE GENOMIC DNA]</scope>
    <source>
        <strain evidence="4">JCM 31920</strain>
    </source>
</reference>
<comment type="similarity">
    <text evidence="2">Belongs to the short-chain dehydrogenases/reductases (SDR) family.</text>
</comment>
<dbReference type="InterPro" id="IPR002347">
    <property type="entry name" value="SDR_fam"/>
</dbReference>
<keyword evidence="4" id="KW-1185">Reference proteome</keyword>
<evidence type="ECO:0000313" key="3">
    <source>
        <dbReference type="EMBL" id="GAA4439096.1"/>
    </source>
</evidence>